<keyword evidence="5 6" id="KW-0472">Membrane</keyword>
<comment type="caution">
    <text evidence="8">The sequence shown here is derived from an EMBL/GenBank/DDBJ whole genome shotgun (WGS) entry which is preliminary data.</text>
</comment>
<evidence type="ECO:0000259" key="7">
    <source>
        <dbReference type="Pfam" id="PF09335"/>
    </source>
</evidence>
<dbReference type="RefSeq" id="WP_114487843.1">
    <property type="nucleotide sequence ID" value="NZ_CBCSHM010000061.1"/>
</dbReference>
<dbReference type="GO" id="GO:0005886">
    <property type="term" value="C:plasma membrane"/>
    <property type="evidence" value="ECO:0007669"/>
    <property type="project" value="UniProtKB-SubCell"/>
</dbReference>
<name>A0A368TVE2_9GAMM</name>
<evidence type="ECO:0000313" key="8">
    <source>
        <dbReference type="EMBL" id="RCV87942.1"/>
    </source>
</evidence>
<feature type="transmembrane region" description="Helical" evidence="6">
    <location>
        <begin position="192"/>
        <end position="212"/>
    </location>
</feature>
<sequence>MKRENLLFKLGMVGAVTLVMAGIWWVLHRLGMPGSLSAQAISEWLNAHGSLGPLLLVLMMILAVVVGPIPTLPISAAAGLAFGIFQGTLVAAVGAMIGALVAFFVARLLGRELLRKRLSHHPLFAADGAQHMLFWTVFLTRLIPLFSFALVSYAAGVTAIATWRFALATFLGMLPMTVIFSGLGTTFELNPFLTVTAALAVLAVMTLLPYYLRRRPTSRLARWLHLRTEVVSKNRTRR</sequence>
<feature type="transmembrane region" description="Helical" evidence="6">
    <location>
        <begin position="165"/>
        <end position="186"/>
    </location>
</feature>
<dbReference type="AlphaFoldDB" id="A0A368TVE2"/>
<evidence type="ECO:0000256" key="1">
    <source>
        <dbReference type="ARBA" id="ARBA00004651"/>
    </source>
</evidence>
<dbReference type="PANTHER" id="PTHR12677">
    <property type="entry name" value="GOLGI APPARATUS MEMBRANE PROTEIN TVP38-RELATED"/>
    <property type="match status" value="1"/>
</dbReference>
<feature type="transmembrane region" description="Helical" evidence="6">
    <location>
        <begin position="7"/>
        <end position="27"/>
    </location>
</feature>
<feature type="transmembrane region" description="Helical" evidence="6">
    <location>
        <begin position="54"/>
        <end position="82"/>
    </location>
</feature>
<evidence type="ECO:0000256" key="3">
    <source>
        <dbReference type="ARBA" id="ARBA00022692"/>
    </source>
</evidence>
<feature type="transmembrane region" description="Helical" evidence="6">
    <location>
        <begin position="132"/>
        <end position="153"/>
    </location>
</feature>
<feature type="domain" description="VTT" evidence="7">
    <location>
        <begin position="69"/>
        <end position="185"/>
    </location>
</feature>
<proteinExistence type="inferred from homology"/>
<dbReference type="PANTHER" id="PTHR12677:SF59">
    <property type="entry name" value="GOLGI APPARATUS MEMBRANE PROTEIN TVP38-RELATED"/>
    <property type="match status" value="1"/>
</dbReference>
<dbReference type="InterPro" id="IPR015414">
    <property type="entry name" value="TMEM64"/>
</dbReference>
<dbReference type="Proteomes" id="UP000253204">
    <property type="component" value="Unassembled WGS sequence"/>
</dbReference>
<evidence type="ECO:0000313" key="9">
    <source>
        <dbReference type="Proteomes" id="UP000253204"/>
    </source>
</evidence>
<dbReference type="Pfam" id="PF09335">
    <property type="entry name" value="VTT_dom"/>
    <property type="match status" value="1"/>
</dbReference>
<keyword evidence="4 6" id="KW-1133">Transmembrane helix</keyword>
<comment type="similarity">
    <text evidence="6">Belongs to the TVP38/TMEM64 family.</text>
</comment>
<reference evidence="8 9" key="1">
    <citation type="submission" date="2018-07" db="EMBL/GenBank/DDBJ databases">
        <title>Halomonas rutogse sp. nov., isolated from Lake TangqianCo on Tibetan Plateau.</title>
        <authorList>
            <person name="Lu H."/>
            <person name="Xing P."/>
            <person name="Wu Q."/>
        </authorList>
    </citation>
    <scope>NUCLEOTIDE SEQUENCE [LARGE SCALE GENOMIC DNA]</scope>
    <source>
        <strain evidence="8 9">TQ8S</strain>
    </source>
</reference>
<dbReference type="EMBL" id="QPIJ01000044">
    <property type="protein sequence ID" value="RCV87942.1"/>
    <property type="molecule type" value="Genomic_DNA"/>
</dbReference>
<organism evidence="8 9">
    <name type="scientific">Vreelandella rituensis</name>
    <dbReference type="NCBI Taxonomy" id="2282306"/>
    <lineage>
        <taxon>Bacteria</taxon>
        <taxon>Pseudomonadati</taxon>
        <taxon>Pseudomonadota</taxon>
        <taxon>Gammaproteobacteria</taxon>
        <taxon>Oceanospirillales</taxon>
        <taxon>Halomonadaceae</taxon>
        <taxon>Vreelandella</taxon>
    </lineage>
</organism>
<keyword evidence="2 6" id="KW-1003">Cell membrane</keyword>
<feature type="transmembrane region" description="Helical" evidence="6">
    <location>
        <begin position="89"/>
        <end position="109"/>
    </location>
</feature>
<accession>A0A368TVE2</accession>
<evidence type="ECO:0000256" key="4">
    <source>
        <dbReference type="ARBA" id="ARBA00022989"/>
    </source>
</evidence>
<keyword evidence="3 6" id="KW-0812">Transmembrane</keyword>
<comment type="subcellular location">
    <subcellularLocation>
        <location evidence="1 6">Cell membrane</location>
        <topology evidence="1 6">Multi-pass membrane protein</topology>
    </subcellularLocation>
</comment>
<evidence type="ECO:0000256" key="6">
    <source>
        <dbReference type="RuleBase" id="RU366058"/>
    </source>
</evidence>
<dbReference type="InterPro" id="IPR032816">
    <property type="entry name" value="VTT_dom"/>
</dbReference>
<keyword evidence="9" id="KW-1185">Reference proteome</keyword>
<gene>
    <name evidence="8" type="ORF">DU506_15715</name>
</gene>
<evidence type="ECO:0000256" key="5">
    <source>
        <dbReference type="ARBA" id="ARBA00023136"/>
    </source>
</evidence>
<dbReference type="OrthoDB" id="9812980at2"/>
<evidence type="ECO:0000256" key="2">
    <source>
        <dbReference type="ARBA" id="ARBA00022475"/>
    </source>
</evidence>
<protein>
    <recommendedName>
        <fullName evidence="6">TVP38/TMEM64 family membrane protein</fullName>
    </recommendedName>
</protein>